<comment type="caution">
    <text evidence="1">The sequence shown here is derived from an EMBL/GenBank/DDBJ whole genome shotgun (WGS) entry which is preliminary data.</text>
</comment>
<dbReference type="Proteomes" id="UP000593567">
    <property type="component" value="Unassembled WGS sequence"/>
</dbReference>
<evidence type="ECO:0000313" key="2">
    <source>
        <dbReference type="Proteomes" id="UP000593567"/>
    </source>
</evidence>
<reference evidence="1" key="1">
    <citation type="submission" date="2020-06" db="EMBL/GenBank/DDBJ databases">
        <title>Draft genome of Bugula neritina, a colonial animal packing powerful symbionts and potential medicines.</title>
        <authorList>
            <person name="Rayko M."/>
        </authorList>
    </citation>
    <scope>NUCLEOTIDE SEQUENCE [LARGE SCALE GENOMIC DNA]</scope>
    <source>
        <strain evidence="1">Kwan_BN1</strain>
    </source>
</reference>
<protein>
    <submittedName>
        <fullName evidence="1">Uncharacterized protein</fullName>
    </submittedName>
</protein>
<dbReference type="AlphaFoldDB" id="A0A7J7KR09"/>
<organism evidence="1 2">
    <name type="scientific">Bugula neritina</name>
    <name type="common">Brown bryozoan</name>
    <name type="synonym">Sertularia neritina</name>
    <dbReference type="NCBI Taxonomy" id="10212"/>
    <lineage>
        <taxon>Eukaryota</taxon>
        <taxon>Metazoa</taxon>
        <taxon>Spiralia</taxon>
        <taxon>Lophotrochozoa</taxon>
        <taxon>Bryozoa</taxon>
        <taxon>Gymnolaemata</taxon>
        <taxon>Cheilostomatida</taxon>
        <taxon>Flustrina</taxon>
        <taxon>Buguloidea</taxon>
        <taxon>Bugulidae</taxon>
        <taxon>Bugula</taxon>
    </lineage>
</organism>
<proteinExistence type="predicted"/>
<dbReference type="EMBL" id="VXIV02000119">
    <property type="protein sequence ID" value="KAF6040630.1"/>
    <property type="molecule type" value="Genomic_DNA"/>
</dbReference>
<evidence type="ECO:0000313" key="1">
    <source>
        <dbReference type="EMBL" id="KAF6040630.1"/>
    </source>
</evidence>
<accession>A0A7J7KR09</accession>
<keyword evidence="2" id="KW-1185">Reference proteome</keyword>
<sequence length="131" mass="15290">MYEMHVKPSRRLHRLVSRELLSRIETITPSTISQIYRLLSMSFAVGVDLSKSNVDRLKRKFRLDEKTDARFFKLVQSHRKRNLKLLSALAIRKQLIRSGHHNITSGLNALNPPPFLRDIISLDWFDPDLTP</sequence>
<name>A0A7J7KR09_BUGNE</name>
<gene>
    <name evidence="1" type="ORF">EB796_001043</name>
</gene>